<evidence type="ECO:0000256" key="12">
    <source>
        <dbReference type="ARBA" id="ARBA00023136"/>
    </source>
</evidence>
<keyword evidence="6 13" id="KW-0479">Metal-binding</keyword>
<evidence type="ECO:0000256" key="1">
    <source>
        <dbReference type="ARBA" id="ARBA00001971"/>
    </source>
</evidence>
<protein>
    <submittedName>
        <fullName evidence="14">Uncharacterized protein</fullName>
    </submittedName>
</protein>
<evidence type="ECO:0000256" key="6">
    <source>
        <dbReference type="ARBA" id="ARBA00022723"/>
    </source>
</evidence>
<dbReference type="VEuPathDB" id="VectorBase:PPAI006688"/>
<evidence type="ECO:0000256" key="10">
    <source>
        <dbReference type="ARBA" id="ARBA00023004"/>
    </source>
</evidence>
<evidence type="ECO:0000256" key="9">
    <source>
        <dbReference type="ARBA" id="ARBA00023002"/>
    </source>
</evidence>
<dbReference type="Pfam" id="PF00067">
    <property type="entry name" value="p450"/>
    <property type="match status" value="1"/>
</dbReference>
<evidence type="ECO:0000256" key="7">
    <source>
        <dbReference type="ARBA" id="ARBA00022824"/>
    </source>
</evidence>
<dbReference type="GO" id="GO:0005506">
    <property type="term" value="F:iron ion binding"/>
    <property type="evidence" value="ECO:0007669"/>
    <property type="project" value="InterPro"/>
</dbReference>
<dbReference type="Proteomes" id="UP000092462">
    <property type="component" value="Unassembled WGS sequence"/>
</dbReference>
<sequence length="63" mass="7201">MPFGDGPRYCIGRKLGQVQTLLAIATLLRRYKFTPCPRTPKVIRPNPKSVFINTTGVWLKVER</sequence>
<keyword evidence="5 13" id="KW-0349">Heme</keyword>
<comment type="cofactor">
    <cofactor evidence="1">
        <name>heme</name>
        <dbReference type="ChEBI" id="CHEBI:30413"/>
    </cofactor>
</comment>
<keyword evidence="8" id="KW-0492">Microsome</keyword>
<dbReference type="VEuPathDB" id="VectorBase:PPAPM1_001566"/>
<dbReference type="InterPro" id="IPR036396">
    <property type="entry name" value="Cyt_P450_sf"/>
</dbReference>
<evidence type="ECO:0000256" key="3">
    <source>
        <dbReference type="ARBA" id="ARBA00004406"/>
    </source>
</evidence>
<keyword evidence="12" id="KW-0472">Membrane</keyword>
<evidence type="ECO:0000256" key="5">
    <source>
        <dbReference type="ARBA" id="ARBA00022617"/>
    </source>
</evidence>
<name>A0A1B0DF79_PHLPP</name>
<dbReference type="GO" id="GO:0020037">
    <property type="term" value="F:heme binding"/>
    <property type="evidence" value="ECO:0007669"/>
    <property type="project" value="InterPro"/>
</dbReference>
<dbReference type="AlphaFoldDB" id="A0A1B0DF79"/>
<proteinExistence type="inferred from homology"/>
<dbReference type="SUPFAM" id="SSF48264">
    <property type="entry name" value="Cytochrome P450"/>
    <property type="match status" value="1"/>
</dbReference>
<dbReference type="PROSITE" id="PS00086">
    <property type="entry name" value="CYTOCHROME_P450"/>
    <property type="match status" value="1"/>
</dbReference>
<dbReference type="GO" id="GO:0005789">
    <property type="term" value="C:endoplasmic reticulum membrane"/>
    <property type="evidence" value="ECO:0007669"/>
    <property type="project" value="UniProtKB-SubCell"/>
</dbReference>
<dbReference type="GO" id="GO:0004497">
    <property type="term" value="F:monooxygenase activity"/>
    <property type="evidence" value="ECO:0007669"/>
    <property type="project" value="UniProtKB-KW"/>
</dbReference>
<evidence type="ECO:0000313" key="14">
    <source>
        <dbReference type="EnsemblMetazoa" id="PPAI006688-PA"/>
    </source>
</evidence>
<dbReference type="PANTHER" id="PTHR24292">
    <property type="entry name" value="CYTOCHROME P450"/>
    <property type="match status" value="1"/>
</dbReference>
<keyword evidence="11 13" id="KW-0503">Monooxygenase</keyword>
<dbReference type="InterPro" id="IPR001128">
    <property type="entry name" value="Cyt_P450"/>
</dbReference>
<dbReference type="Gene3D" id="1.10.630.10">
    <property type="entry name" value="Cytochrome P450"/>
    <property type="match status" value="1"/>
</dbReference>
<dbReference type="InterPro" id="IPR017972">
    <property type="entry name" value="Cyt_P450_CS"/>
</dbReference>
<keyword evidence="10 13" id="KW-0408">Iron</keyword>
<organism evidence="14 15">
    <name type="scientific">Phlebotomus papatasi</name>
    <name type="common">Sandfly</name>
    <dbReference type="NCBI Taxonomy" id="29031"/>
    <lineage>
        <taxon>Eukaryota</taxon>
        <taxon>Metazoa</taxon>
        <taxon>Ecdysozoa</taxon>
        <taxon>Arthropoda</taxon>
        <taxon>Hexapoda</taxon>
        <taxon>Insecta</taxon>
        <taxon>Pterygota</taxon>
        <taxon>Neoptera</taxon>
        <taxon>Endopterygota</taxon>
        <taxon>Diptera</taxon>
        <taxon>Nematocera</taxon>
        <taxon>Psychodoidea</taxon>
        <taxon>Psychodidae</taxon>
        <taxon>Phlebotomus</taxon>
        <taxon>Phlebotomus</taxon>
    </lineage>
</organism>
<accession>A0A1B0DF79</accession>
<dbReference type="GO" id="GO:0016705">
    <property type="term" value="F:oxidoreductase activity, acting on paired donors, with incorporation or reduction of molecular oxygen"/>
    <property type="evidence" value="ECO:0007669"/>
    <property type="project" value="InterPro"/>
</dbReference>
<evidence type="ECO:0000256" key="13">
    <source>
        <dbReference type="RuleBase" id="RU000461"/>
    </source>
</evidence>
<dbReference type="InterPro" id="IPR050476">
    <property type="entry name" value="Insect_CytP450_Detox"/>
</dbReference>
<dbReference type="PANTHER" id="PTHR24292:SF100">
    <property type="entry name" value="CYTOCHROME P450 6A16, ISOFORM B-RELATED"/>
    <property type="match status" value="1"/>
</dbReference>
<keyword evidence="9 13" id="KW-0560">Oxidoreductase</keyword>
<keyword evidence="15" id="KW-1185">Reference proteome</keyword>
<comment type="similarity">
    <text evidence="4 13">Belongs to the cytochrome P450 family.</text>
</comment>
<dbReference type="EMBL" id="AJVK01058596">
    <property type="status" value="NOT_ANNOTATED_CDS"/>
    <property type="molecule type" value="Genomic_DNA"/>
</dbReference>
<evidence type="ECO:0000256" key="11">
    <source>
        <dbReference type="ARBA" id="ARBA00023033"/>
    </source>
</evidence>
<evidence type="ECO:0000256" key="8">
    <source>
        <dbReference type="ARBA" id="ARBA00022848"/>
    </source>
</evidence>
<evidence type="ECO:0000256" key="2">
    <source>
        <dbReference type="ARBA" id="ARBA00004174"/>
    </source>
</evidence>
<dbReference type="EnsemblMetazoa" id="PPAI006688-RA">
    <property type="protein sequence ID" value="PPAI006688-PA"/>
    <property type="gene ID" value="PPAI006688"/>
</dbReference>
<evidence type="ECO:0000313" key="15">
    <source>
        <dbReference type="Proteomes" id="UP000092462"/>
    </source>
</evidence>
<reference evidence="14" key="1">
    <citation type="submission" date="2022-08" db="UniProtKB">
        <authorList>
            <consortium name="EnsemblMetazoa"/>
        </authorList>
    </citation>
    <scope>IDENTIFICATION</scope>
    <source>
        <strain evidence="14">Israel</strain>
    </source>
</reference>
<comment type="subcellular location">
    <subcellularLocation>
        <location evidence="3">Endoplasmic reticulum membrane</location>
        <topology evidence="3">Peripheral membrane protein</topology>
    </subcellularLocation>
    <subcellularLocation>
        <location evidence="2">Microsome membrane</location>
        <topology evidence="2">Peripheral membrane protein</topology>
    </subcellularLocation>
</comment>
<keyword evidence="7" id="KW-0256">Endoplasmic reticulum</keyword>
<evidence type="ECO:0000256" key="4">
    <source>
        <dbReference type="ARBA" id="ARBA00010617"/>
    </source>
</evidence>